<dbReference type="PANTHER" id="PTHR10539">
    <property type="entry name" value="26S PROTEASOME NON-ATPASE REGULATORY SUBUNIT 13"/>
    <property type="match status" value="1"/>
</dbReference>
<organism evidence="4 5">
    <name type="scientific">Vitrella brassicaformis (strain CCMP3155)</name>
    <dbReference type="NCBI Taxonomy" id="1169540"/>
    <lineage>
        <taxon>Eukaryota</taxon>
        <taxon>Sar</taxon>
        <taxon>Alveolata</taxon>
        <taxon>Colpodellida</taxon>
        <taxon>Vitrellaceae</taxon>
        <taxon>Vitrella</taxon>
    </lineage>
</organism>
<dbReference type="InterPro" id="IPR036390">
    <property type="entry name" value="WH_DNA-bd_sf"/>
</dbReference>
<keyword evidence="5" id="KW-1185">Reference proteome</keyword>
<dbReference type="AlphaFoldDB" id="A0A0G4EEZ7"/>
<dbReference type="Pfam" id="PF22037">
    <property type="entry name" value="PSD13_N"/>
    <property type="match status" value="1"/>
</dbReference>
<dbReference type="PhylomeDB" id="A0A0G4EEZ7"/>
<protein>
    <recommendedName>
        <fullName evidence="3">PCI domain-containing protein</fullName>
    </recommendedName>
</protein>
<sequence length="389" mass="44058">MEAERSPVGQLSAEAARVPEAAELISQIRGYYDSKYWHQLTDALFEYLQMPQVAGDAAALLEFHHNFVRSVEKRINPLRMVQLLKIVCANQDADRALAILEPYEEVLKNQPESNAAQMLWSCLKVHHMVAKGEYMECRDRLEVLQQQLEDTHGVDVAVSAAYHGAWADLHKAMGRPELYYASCLLWLAYTPIQNIPEGDRPKIACDISIAALQASDMFNFGELVNQPLVQSLKGTPEYSWVSDMLAAFNEGQLDLYDKAVQQHASTIQNSELKDVLNTTMRQKITLLALMELAFRKPKLQRKLDFGEIAAHCRVPVNEVEFLVMKAMANNLMRGAIDEVDKVVRVTWVRPRILDKARLALMRERISSWAQSARGLLINLEEVTPELLVS</sequence>
<dbReference type="FunCoup" id="A0A0G4EEZ7">
    <property type="interactions" value="772"/>
</dbReference>
<proteinExistence type="inferred from homology"/>
<dbReference type="SMART" id="SM00088">
    <property type="entry name" value="PINT"/>
    <property type="match status" value="1"/>
</dbReference>
<dbReference type="InterPro" id="IPR035298">
    <property type="entry name" value="PSMD13"/>
</dbReference>
<evidence type="ECO:0000256" key="1">
    <source>
        <dbReference type="ARBA" id="ARBA00006207"/>
    </source>
</evidence>
<evidence type="ECO:0000313" key="5">
    <source>
        <dbReference type="Proteomes" id="UP000041254"/>
    </source>
</evidence>
<dbReference type="STRING" id="1169540.A0A0G4EEZ7"/>
<dbReference type="Proteomes" id="UP000041254">
    <property type="component" value="Unassembled WGS sequence"/>
</dbReference>
<evidence type="ECO:0000259" key="3">
    <source>
        <dbReference type="PROSITE" id="PS50250"/>
    </source>
</evidence>
<dbReference type="GO" id="GO:0008541">
    <property type="term" value="C:proteasome regulatory particle, lid subcomplex"/>
    <property type="evidence" value="ECO:0007669"/>
    <property type="project" value="TreeGrafter"/>
</dbReference>
<accession>A0A0G4EEZ7</accession>
<dbReference type="VEuPathDB" id="CryptoDB:Vbra_4932"/>
<comment type="similarity">
    <text evidence="1">Belongs to the proteasome subunit S11 family.</text>
</comment>
<evidence type="ECO:0000313" key="4">
    <source>
        <dbReference type="EMBL" id="CEL94089.1"/>
    </source>
</evidence>
<dbReference type="OMA" id="SFEDYWE"/>
<dbReference type="PROSITE" id="PS50250">
    <property type="entry name" value="PCI"/>
    <property type="match status" value="1"/>
</dbReference>
<feature type="domain" description="PCI" evidence="3">
    <location>
        <begin position="176"/>
        <end position="350"/>
    </location>
</feature>
<keyword evidence="2" id="KW-0647">Proteasome</keyword>
<dbReference type="GO" id="GO:0005198">
    <property type="term" value="F:structural molecule activity"/>
    <property type="evidence" value="ECO:0007669"/>
    <property type="project" value="TreeGrafter"/>
</dbReference>
<dbReference type="EMBL" id="CDMY01000204">
    <property type="protein sequence ID" value="CEL94089.1"/>
    <property type="molecule type" value="Genomic_DNA"/>
</dbReference>
<name>A0A0G4EEZ7_VITBC</name>
<dbReference type="GO" id="GO:0005829">
    <property type="term" value="C:cytosol"/>
    <property type="evidence" value="ECO:0007669"/>
    <property type="project" value="TreeGrafter"/>
</dbReference>
<dbReference type="InterPro" id="IPR054179">
    <property type="entry name" value="PSD13_N"/>
</dbReference>
<dbReference type="OrthoDB" id="1093at2759"/>
<evidence type="ECO:0000256" key="2">
    <source>
        <dbReference type="ARBA" id="ARBA00022942"/>
    </source>
</evidence>
<dbReference type="PANTHER" id="PTHR10539:SF0">
    <property type="entry name" value="26S PROTEASOME NON-ATPASE REGULATORY SUBUNIT 13"/>
    <property type="match status" value="1"/>
</dbReference>
<dbReference type="Pfam" id="PF01399">
    <property type="entry name" value="PCI"/>
    <property type="match status" value="1"/>
</dbReference>
<dbReference type="SUPFAM" id="SSF46785">
    <property type="entry name" value="Winged helix' DNA-binding domain"/>
    <property type="match status" value="1"/>
</dbReference>
<dbReference type="InParanoid" id="A0A0G4EEZ7"/>
<dbReference type="GO" id="GO:0006511">
    <property type="term" value="P:ubiquitin-dependent protein catabolic process"/>
    <property type="evidence" value="ECO:0007669"/>
    <property type="project" value="TreeGrafter"/>
</dbReference>
<dbReference type="InterPro" id="IPR000717">
    <property type="entry name" value="PCI_dom"/>
</dbReference>
<dbReference type="GO" id="GO:0005634">
    <property type="term" value="C:nucleus"/>
    <property type="evidence" value="ECO:0007669"/>
    <property type="project" value="TreeGrafter"/>
</dbReference>
<reference evidence="4 5" key="1">
    <citation type="submission" date="2014-11" db="EMBL/GenBank/DDBJ databases">
        <authorList>
            <person name="Zhu J."/>
            <person name="Qi W."/>
            <person name="Song R."/>
        </authorList>
    </citation>
    <scope>NUCLEOTIDE SEQUENCE [LARGE SCALE GENOMIC DNA]</scope>
</reference>
<gene>
    <name evidence="4" type="ORF">Vbra_4932</name>
</gene>